<feature type="domain" description="HTH crp-type" evidence="5">
    <location>
        <begin position="153"/>
        <end position="225"/>
    </location>
</feature>
<dbReference type="PROSITE" id="PS51063">
    <property type="entry name" value="HTH_CRP_2"/>
    <property type="match status" value="1"/>
</dbReference>
<dbReference type="InterPro" id="IPR050397">
    <property type="entry name" value="Env_Response_Regulators"/>
</dbReference>
<dbReference type="Pfam" id="PF13545">
    <property type="entry name" value="HTH_Crp_2"/>
    <property type="match status" value="1"/>
</dbReference>
<dbReference type="SUPFAM" id="SSF46785">
    <property type="entry name" value="Winged helix' DNA-binding domain"/>
    <property type="match status" value="1"/>
</dbReference>
<dbReference type="PRINTS" id="PR00034">
    <property type="entry name" value="HTHCRP"/>
</dbReference>
<comment type="caution">
    <text evidence="6">The sequence shown here is derived from an EMBL/GenBank/DDBJ whole genome shotgun (WGS) entry which is preliminary data.</text>
</comment>
<dbReference type="PANTHER" id="PTHR24567">
    <property type="entry name" value="CRP FAMILY TRANSCRIPTIONAL REGULATORY PROTEIN"/>
    <property type="match status" value="1"/>
</dbReference>
<name>A0ABU3ZV88_9SPHN</name>
<dbReference type="InterPro" id="IPR018490">
    <property type="entry name" value="cNMP-bd_dom_sf"/>
</dbReference>
<dbReference type="PANTHER" id="PTHR24567:SF75">
    <property type="entry name" value="FUMARATE AND NITRATE REDUCTION REGULATORY PROTEIN"/>
    <property type="match status" value="1"/>
</dbReference>
<protein>
    <submittedName>
        <fullName evidence="6">Crp/Fnr family transcriptional regulator</fullName>
    </submittedName>
</protein>
<evidence type="ECO:0000313" key="7">
    <source>
        <dbReference type="Proteomes" id="UP001185984"/>
    </source>
</evidence>
<dbReference type="InterPro" id="IPR000595">
    <property type="entry name" value="cNMP-bd_dom"/>
</dbReference>
<dbReference type="InterPro" id="IPR036390">
    <property type="entry name" value="WH_DNA-bd_sf"/>
</dbReference>
<dbReference type="InterPro" id="IPR012318">
    <property type="entry name" value="HTH_CRP"/>
</dbReference>
<dbReference type="Proteomes" id="UP001185984">
    <property type="component" value="Unassembled WGS sequence"/>
</dbReference>
<sequence>MPSDHPHPAGRCAVCAVRDSAFCATFAEPELAALRAIGRRRTLPAGQIVVSAGDPASFCANLVSGVLKVVREEHDGRTQIVGLLFPGDLVGEPFVEEARDTLVALTEIDLCLYPRQPLETLLTHHPAATHLLLRRALATLAEARKWMLMLGRRQAPEKIAAFLLDMERRLEPAAGGGYHLPMGRAAMGEVLGLTIETVSRQLSAMKRAGMIALPSRRHILLLDRPKLAQIAG</sequence>
<dbReference type="InterPro" id="IPR036388">
    <property type="entry name" value="WH-like_DNA-bd_sf"/>
</dbReference>
<dbReference type="PROSITE" id="PS00042">
    <property type="entry name" value="HTH_CRP_1"/>
    <property type="match status" value="1"/>
</dbReference>
<dbReference type="PROSITE" id="PS50042">
    <property type="entry name" value="CNMP_BINDING_3"/>
    <property type="match status" value="1"/>
</dbReference>
<keyword evidence="1" id="KW-0805">Transcription regulation</keyword>
<dbReference type="EMBL" id="JAPTHD010000002">
    <property type="protein sequence ID" value="MDV5823411.1"/>
    <property type="molecule type" value="Genomic_DNA"/>
</dbReference>
<evidence type="ECO:0000256" key="3">
    <source>
        <dbReference type="ARBA" id="ARBA00023163"/>
    </source>
</evidence>
<proteinExistence type="predicted"/>
<evidence type="ECO:0000259" key="5">
    <source>
        <dbReference type="PROSITE" id="PS51063"/>
    </source>
</evidence>
<evidence type="ECO:0000256" key="1">
    <source>
        <dbReference type="ARBA" id="ARBA00023015"/>
    </source>
</evidence>
<evidence type="ECO:0000256" key="2">
    <source>
        <dbReference type="ARBA" id="ARBA00023125"/>
    </source>
</evidence>
<accession>A0ABU3ZV88</accession>
<gene>
    <name evidence="6" type="ORF">O0R41_07360</name>
</gene>
<keyword evidence="3" id="KW-0804">Transcription</keyword>
<dbReference type="SUPFAM" id="SSF51206">
    <property type="entry name" value="cAMP-binding domain-like"/>
    <property type="match status" value="1"/>
</dbReference>
<dbReference type="Gene3D" id="1.10.10.10">
    <property type="entry name" value="Winged helix-like DNA-binding domain superfamily/Winged helix DNA-binding domain"/>
    <property type="match status" value="1"/>
</dbReference>
<dbReference type="CDD" id="cd00038">
    <property type="entry name" value="CAP_ED"/>
    <property type="match status" value="1"/>
</dbReference>
<keyword evidence="2" id="KW-0238">DNA-binding</keyword>
<feature type="domain" description="Cyclic nucleotide-binding" evidence="4">
    <location>
        <begin position="22"/>
        <end position="92"/>
    </location>
</feature>
<dbReference type="CDD" id="cd00092">
    <property type="entry name" value="HTH_CRP"/>
    <property type="match status" value="1"/>
</dbReference>
<evidence type="ECO:0000313" key="6">
    <source>
        <dbReference type="EMBL" id="MDV5823411.1"/>
    </source>
</evidence>
<dbReference type="Pfam" id="PF00027">
    <property type="entry name" value="cNMP_binding"/>
    <property type="match status" value="1"/>
</dbReference>
<evidence type="ECO:0000259" key="4">
    <source>
        <dbReference type="PROSITE" id="PS50042"/>
    </source>
</evidence>
<organism evidence="6 7">
    <name type="scientific">Sphingobium naphthae</name>
    <dbReference type="NCBI Taxonomy" id="1886786"/>
    <lineage>
        <taxon>Bacteria</taxon>
        <taxon>Pseudomonadati</taxon>
        <taxon>Pseudomonadota</taxon>
        <taxon>Alphaproteobacteria</taxon>
        <taxon>Sphingomonadales</taxon>
        <taxon>Sphingomonadaceae</taxon>
        <taxon>Sphingobium</taxon>
    </lineage>
</organism>
<reference evidence="7" key="1">
    <citation type="journal article" date="2022" name="J Environ Chem Eng">
        <title>Biodegradation of petroleum oil using a constructed nonpathogenic and heavy metal-tolerant bacterial consortium isolated from marine sponges.</title>
        <authorList>
            <person name="Dechsakulwatana C."/>
            <person name="Rungsihiranrut A."/>
            <person name="Muangchinda C."/>
            <person name="Ningthoujam R."/>
            <person name="Klankeo P."/>
            <person name="Pinyakong O."/>
        </authorList>
    </citation>
    <scope>NUCLEOTIDE SEQUENCE [LARGE SCALE GENOMIC DNA]</scope>
    <source>
        <strain evidence="7">MO2-4</strain>
    </source>
</reference>
<dbReference type="InterPro" id="IPR014710">
    <property type="entry name" value="RmlC-like_jellyroll"/>
</dbReference>
<dbReference type="InterPro" id="IPR018335">
    <property type="entry name" value="Tscrpt_reg_HTH_Crp-type_CS"/>
</dbReference>
<keyword evidence="7" id="KW-1185">Reference proteome</keyword>
<dbReference type="RefSeq" id="WP_317516393.1">
    <property type="nucleotide sequence ID" value="NZ_JAPTHD010000002.1"/>
</dbReference>
<dbReference type="SMART" id="SM00419">
    <property type="entry name" value="HTH_CRP"/>
    <property type="match status" value="1"/>
</dbReference>
<dbReference type="Gene3D" id="2.60.120.10">
    <property type="entry name" value="Jelly Rolls"/>
    <property type="match status" value="1"/>
</dbReference>
<dbReference type="SMART" id="SM00100">
    <property type="entry name" value="cNMP"/>
    <property type="match status" value="1"/>
</dbReference>